<feature type="chain" id="PRO_5003952892" evidence="2">
    <location>
        <begin position="34"/>
        <end position="181"/>
    </location>
</feature>
<dbReference type="InterPro" id="IPR029058">
    <property type="entry name" value="AB_hydrolase_fold"/>
</dbReference>
<feature type="compositionally biased region" description="Pro residues" evidence="1">
    <location>
        <begin position="147"/>
        <end position="170"/>
    </location>
</feature>
<proteinExistence type="predicted"/>
<evidence type="ECO:0000256" key="1">
    <source>
        <dbReference type="SAM" id="MobiDB-lite"/>
    </source>
</evidence>
<dbReference type="PROSITE" id="PS51318">
    <property type="entry name" value="TAT"/>
    <property type="match status" value="1"/>
</dbReference>
<accession>L1L9B5</accession>
<evidence type="ECO:0000256" key="2">
    <source>
        <dbReference type="SAM" id="SignalP"/>
    </source>
</evidence>
<sequence>MKHRAVKRRNVMVGLGATAGVAAIGGFALNAQASGESAAKASGSTASGALAFDKDDYTELTTTITTDDGDVEVKYHFYKAITYVTKPVDETYQSLNISVPVEIDGKTVDATNAPILFANSVGGYMPSSVADATGIGGAAMTGMPGEVAPPPAHPPRPAPGPAPAPAPAPAPVRSSPAATAR</sequence>
<evidence type="ECO:0000313" key="4">
    <source>
        <dbReference type="Proteomes" id="UP000010411"/>
    </source>
</evidence>
<dbReference type="EMBL" id="AEJC01000022">
    <property type="protein sequence ID" value="EKX69228.1"/>
    <property type="molecule type" value="Genomic_DNA"/>
</dbReference>
<keyword evidence="2" id="KW-0732">Signal</keyword>
<comment type="caution">
    <text evidence="3">The sequence shown here is derived from an EMBL/GenBank/DDBJ whole genome shotgun (WGS) entry which is preliminary data.</text>
</comment>
<organism evidence="3 4">
    <name type="scientific">Streptomyces ipomoeae 91-03</name>
    <dbReference type="NCBI Taxonomy" id="698759"/>
    <lineage>
        <taxon>Bacteria</taxon>
        <taxon>Bacillati</taxon>
        <taxon>Actinomycetota</taxon>
        <taxon>Actinomycetes</taxon>
        <taxon>Kitasatosporales</taxon>
        <taxon>Streptomycetaceae</taxon>
        <taxon>Streptomyces</taxon>
    </lineage>
</organism>
<gene>
    <name evidence="3" type="ORF">STRIP9103_05033</name>
</gene>
<evidence type="ECO:0000313" key="3">
    <source>
        <dbReference type="EMBL" id="EKX69228.1"/>
    </source>
</evidence>
<feature type="signal peptide" evidence="2">
    <location>
        <begin position="1"/>
        <end position="33"/>
    </location>
</feature>
<dbReference type="PATRIC" id="fig|698759.3.peg.281"/>
<dbReference type="AlphaFoldDB" id="L1L9B5"/>
<reference evidence="3 4" key="1">
    <citation type="submission" date="2012-11" db="EMBL/GenBank/DDBJ databases">
        <authorList>
            <person name="Huguet-Tapia J.C."/>
            <person name="Durkin A.S."/>
            <person name="Pettis G.S."/>
            <person name="Badger J.H."/>
        </authorList>
    </citation>
    <scope>NUCLEOTIDE SEQUENCE [LARGE SCALE GENOMIC DNA]</scope>
    <source>
        <strain evidence="3 4">91-03</strain>
    </source>
</reference>
<keyword evidence="4" id="KW-1185">Reference proteome</keyword>
<feature type="compositionally biased region" description="Low complexity" evidence="1">
    <location>
        <begin position="171"/>
        <end position="181"/>
    </location>
</feature>
<dbReference type="Gene3D" id="3.40.50.1820">
    <property type="entry name" value="alpha/beta hydrolase"/>
    <property type="match status" value="1"/>
</dbReference>
<dbReference type="Proteomes" id="UP000010411">
    <property type="component" value="Unassembled WGS sequence"/>
</dbReference>
<dbReference type="InterPro" id="IPR006311">
    <property type="entry name" value="TAT_signal"/>
</dbReference>
<name>L1L9B5_9ACTN</name>
<feature type="region of interest" description="Disordered" evidence="1">
    <location>
        <begin position="141"/>
        <end position="181"/>
    </location>
</feature>
<protein>
    <submittedName>
        <fullName evidence="3">Tat pathway signal sequence domain protein</fullName>
    </submittedName>
</protein>